<organism evidence="1 2">
    <name type="scientific">Mycobacteroides chelonae</name>
    <name type="common">Mycobacterium chelonae</name>
    <dbReference type="NCBI Taxonomy" id="1774"/>
    <lineage>
        <taxon>Bacteria</taxon>
        <taxon>Bacillati</taxon>
        <taxon>Actinomycetota</taxon>
        <taxon>Actinomycetes</taxon>
        <taxon>Mycobacteriales</taxon>
        <taxon>Mycobacteriaceae</taxon>
        <taxon>Mycobacteroides</taxon>
    </lineage>
</organism>
<dbReference type="EMBL" id="MLIQ01000042">
    <property type="protein sequence ID" value="OHU47424.1"/>
    <property type="molecule type" value="Genomic_DNA"/>
</dbReference>
<dbReference type="Proteomes" id="UP000180043">
    <property type="component" value="Unassembled WGS sequence"/>
</dbReference>
<evidence type="ECO:0000313" key="2">
    <source>
        <dbReference type="Proteomes" id="UP000180043"/>
    </source>
</evidence>
<proteinExistence type="predicted"/>
<sequence length="78" mass="8991">MRHTRVPIIALHSDEQAIRDGRIGVVVTIELDPPYVMLERVHNREMTYCGRNTKSMRVISDSHLAKKTINISDLVKHQ</sequence>
<accession>A0A1S1LLE7</accession>
<evidence type="ECO:0000313" key="1">
    <source>
        <dbReference type="EMBL" id="OHU47424.1"/>
    </source>
</evidence>
<protein>
    <submittedName>
        <fullName evidence="1">Uncharacterized protein</fullName>
    </submittedName>
</protein>
<gene>
    <name evidence="1" type="ORF">BKG82_27855</name>
</gene>
<comment type="caution">
    <text evidence="1">The sequence shown here is derived from an EMBL/GenBank/DDBJ whole genome shotgun (WGS) entry which is preliminary data.</text>
</comment>
<name>A0A1S1LLE7_MYCCH</name>
<dbReference type="AlphaFoldDB" id="A0A1S1LLE7"/>
<reference evidence="1 2" key="1">
    <citation type="submission" date="2016-10" db="EMBL/GenBank/DDBJ databases">
        <title>Evaluation of Human, Veterinary and Environmental Mycobacterium chelonae Isolates by Core Genome Phylogenomic Analysis, Targeted Gene Comparison, and Anti-microbial Susceptibility Patterns: A Tale of Mistaken Identities.</title>
        <authorList>
            <person name="Fogelson S.B."/>
            <person name="Camus A.C."/>
            <person name="Lorenz W."/>
            <person name="Vasireddy R."/>
            <person name="Vasireddy S."/>
            <person name="Smith T."/>
            <person name="Brown-Elliott B.A."/>
            <person name="Wallace R.J.Jr."/>
            <person name="Hasan N.A."/>
            <person name="Reischl U."/>
            <person name="Sanchez S."/>
        </authorList>
    </citation>
    <scope>NUCLEOTIDE SEQUENCE [LARGE SCALE GENOMIC DNA]</scope>
    <source>
        <strain evidence="1 2">15515</strain>
    </source>
</reference>